<feature type="compositionally biased region" description="Low complexity" evidence="1">
    <location>
        <begin position="175"/>
        <end position="188"/>
    </location>
</feature>
<gene>
    <name evidence="3" type="ORF">RHGRI_017288</name>
</gene>
<dbReference type="PANTHER" id="PTHR45125">
    <property type="entry name" value="F21J9.4-RELATED"/>
    <property type="match status" value="1"/>
</dbReference>
<dbReference type="Pfam" id="PF14303">
    <property type="entry name" value="NAM-associated"/>
    <property type="match status" value="1"/>
</dbReference>
<dbReference type="PANTHER" id="PTHR45125:SF3">
    <property type="entry name" value="NO-APICAL-MERISTEM-ASSOCIATED CARBOXY-TERMINAL DOMAIN PROTEIN"/>
    <property type="match status" value="1"/>
</dbReference>
<proteinExistence type="predicted"/>
<feature type="domain" description="No apical meristem-associated C-terminal" evidence="2">
    <location>
        <begin position="144"/>
        <end position="311"/>
    </location>
</feature>
<evidence type="ECO:0000313" key="4">
    <source>
        <dbReference type="Proteomes" id="UP000823749"/>
    </source>
</evidence>
<reference evidence="3 4" key="1">
    <citation type="submission" date="2020-08" db="EMBL/GenBank/DDBJ databases">
        <title>Plant Genome Project.</title>
        <authorList>
            <person name="Zhang R.-G."/>
        </authorList>
    </citation>
    <scope>NUCLEOTIDE SEQUENCE [LARGE SCALE GENOMIC DNA]</scope>
    <source>
        <strain evidence="3">WSP0</strain>
        <tissue evidence="3">Leaf</tissue>
    </source>
</reference>
<keyword evidence="4" id="KW-1185">Reference proteome</keyword>
<dbReference type="AlphaFoldDB" id="A0AAV6JX85"/>
<organism evidence="3 4">
    <name type="scientific">Rhododendron griersonianum</name>
    <dbReference type="NCBI Taxonomy" id="479676"/>
    <lineage>
        <taxon>Eukaryota</taxon>
        <taxon>Viridiplantae</taxon>
        <taxon>Streptophyta</taxon>
        <taxon>Embryophyta</taxon>
        <taxon>Tracheophyta</taxon>
        <taxon>Spermatophyta</taxon>
        <taxon>Magnoliopsida</taxon>
        <taxon>eudicotyledons</taxon>
        <taxon>Gunneridae</taxon>
        <taxon>Pentapetalae</taxon>
        <taxon>asterids</taxon>
        <taxon>Ericales</taxon>
        <taxon>Ericaceae</taxon>
        <taxon>Ericoideae</taxon>
        <taxon>Rhodoreae</taxon>
        <taxon>Rhododendron</taxon>
    </lineage>
</organism>
<dbReference type="InterPro" id="IPR029466">
    <property type="entry name" value="NAM-associated_C"/>
</dbReference>
<feature type="region of interest" description="Disordered" evidence="1">
    <location>
        <begin position="249"/>
        <end position="281"/>
    </location>
</feature>
<accession>A0AAV6JX85</accession>
<name>A0AAV6JX85_9ERIC</name>
<comment type="caution">
    <text evidence="3">The sequence shown here is derived from an EMBL/GenBank/DDBJ whole genome shotgun (WGS) entry which is preliminary data.</text>
</comment>
<feature type="region of interest" description="Disordered" evidence="1">
    <location>
        <begin position="167"/>
        <end position="212"/>
    </location>
</feature>
<evidence type="ECO:0000256" key="1">
    <source>
        <dbReference type="SAM" id="MobiDB-lite"/>
    </source>
</evidence>
<protein>
    <recommendedName>
        <fullName evidence="2">No apical meristem-associated C-terminal domain-containing protein</fullName>
    </recommendedName>
</protein>
<evidence type="ECO:0000313" key="3">
    <source>
        <dbReference type="EMBL" id="KAG5544793.1"/>
    </source>
</evidence>
<sequence>MDEYEILEDSMSLEQTHGVEIISQNFPVAVGSQKQSIRGKGFTMVEDEALCRAYLAISQDSIIGTNQTMVNLWERIRLCFSSQADVDCNRTTVSLMKRWSKIQKAVSKFCGFLAQVERRQKSGTGEKEKMAEAKRMFSIDERNKSFMFESCWEILRHSCKWDEIMTPSQKPTVQTTTSSNPSTGTPTSLESELDLDQQPSREGVNRPSGIKAALESRRKKVIDDVKFDQMAANQSQIINVLTGISSRGIEREQQKAADRQKKAEDREARRHYLAEKNEREQRKEDHIIMSMDMSNLTPMQRAYYEQRQQQIIARTGML</sequence>
<dbReference type="EMBL" id="JACTNZ010000006">
    <property type="protein sequence ID" value="KAG5544793.1"/>
    <property type="molecule type" value="Genomic_DNA"/>
</dbReference>
<evidence type="ECO:0000259" key="2">
    <source>
        <dbReference type="Pfam" id="PF14303"/>
    </source>
</evidence>
<dbReference type="Proteomes" id="UP000823749">
    <property type="component" value="Chromosome 6"/>
</dbReference>